<organism evidence="1 2">
    <name type="scientific">Pandoravirus inopinatum</name>
    <dbReference type="NCBI Taxonomy" id="1605721"/>
    <lineage>
        <taxon>Viruses</taxon>
        <taxon>Pandoravirus</taxon>
    </lineage>
</organism>
<dbReference type="Proteomes" id="UP000202511">
    <property type="component" value="Segment"/>
</dbReference>
<sequence>MPLASSSWGCSHGRALCRHVAGVDRRRRHPRQYPAAHALGGAVRLCGPYHRVLARRSGYAPGLCRHPASPVKHHQARWLVVFIVIEQHEPSGADRRGLCLCVVIVVVLLIHDGRHAVGLVALSDCGGGARLAAPPP</sequence>
<dbReference type="RefSeq" id="YP_009118998.1">
    <property type="nucleotide sequence ID" value="NC_026440.1"/>
</dbReference>
<protein>
    <submittedName>
        <fullName evidence="1">Uncharacterized protein</fullName>
    </submittedName>
</protein>
<dbReference type="EMBL" id="KP136319">
    <property type="protein sequence ID" value="AJF96763.1"/>
    <property type="molecule type" value="Genomic_DNA"/>
</dbReference>
<dbReference type="KEGG" id="vg:23461680"/>
<evidence type="ECO:0000313" key="2">
    <source>
        <dbReference type="Proteomes" id="UP000202511"/>
    </source>
</evidence>
<reference evidence="1 2" key="1">
    <citation type="journal article" date="2015" name="Parasitol. Res.">
        <title>Viruses in close associations with free-living amoebae.</title>
        <authorList>
            <person name="Scheid P."/>
        </authorList>
    </citation>
    <scope>NUCLEOTIDE SEQUENCE [LARGE SCALE GENOMIC DNA]</scope>
    <source>
        <strain evidence="1">KlaHel</strain>
    </source>
</reference>
<evidence type="ECO:0000313" key="1">
    <source>
        <dbReference type="EMBL" id="AJF96763.1"/>
    </source>
</evidence>
<dbReference type="GeneID" id="23461680"/>
<name>A0A0B5IVT2_9VIRU</name>
<proteinExistence type="predicted"/>
<accession>A0A0B5IVT2</accession>